<evidence type="ECO:0000313" key="4">
    <source>
        <dbReference type="EMBL" id="KAF1301925.1"/>
    </source>
</evidence>
<keyword evidence="5" id="KW-1185">Reference proteome</keyword>
<protein>
    <submittedName>
        <fullName evidence="4">Prepilin-type N-terminal cleavage/methylation domain-containing protein</fullName>
    </submittedName>
</protein>
<dbReference type="NCBIfam" id="NF041002">
    <property type="entry name" value="pilin_ComGF"/>
    <property type="match status" value="1"/>
</dbReference>
<evidence type="ECO:0000256" key="2">
    <source>
        <dbReference type="ARBA" id="ARBA00023287"/>
    </source>
</evidence>
<dbReference type="Pfam" id="PF07963">
    <property type="entry name" value="N_methyl"/>
    <property type="match status" value="1"/>
</dbReference>
<sequence>MKTKGFTLLECVIALLLLSLSLLVIPTMIQQSKRINHHVLGRDDQTWHVFLIQLENKLSEGEFSHIKNNKIYFYKFREKTNVPYECQIELNQTKGELVIREDGGYEPILTEVQSLRVIQEVNRVLIEITFLNGEVKKSQWNEPIPIMVAS</sequence>
<accession>A0ABQ6YX28</accession>
<keyword evidence="3" id="KW-1133">Transmembrane helix</keyword>
<dbReference type="Pfam" id="PF15980">
    <property type="entry name" value="ComGF"/>
    <property type="match status" value="1"/>
</dbReference>
<comment type="subcellular location">
    <subcellularLocation>
        <location evidence="1">Cell surface</location>
    </subcellularLocation>
</comment>
<comment type="caution">
    <text evidence="4">The sequence shown here is derived from an EMBL/GenBank/DDBJ whole genome shotgun (WGS) entry which is preliminary data.</text>
</comment>
<dbReference type="NCBIfam" id="TIGR02532">
    <property type="entry name" value="IV_pilin_GFxxxE"/>
    <property type="match status" value="1"/>
</dbReference>
<gene>
    <name evidence="4" type="ORF">BAU17_00725</name>
</gene>
<name>A0ABQ6YX28_9ENTE</name>
<keyword evidence="3" id="KW-0472">Membrane</keyword>
<feature type="transmembrane region" description="Helical" evidence="3">
    <location>
        <begin position="6"/>
        <end position="25"/>
    </location>
</feature>
<dbReference type="InterPro" id="IPR012902">
    <property type="entry name" value="N_methyl_site"/>
</dbReference>
<dbReference type="InterPro" id="IPR016977">
    <property type="entry name" value="ComGF"/>
</dbReference>
<dbReference type="EMBL" id="MAEL01000054">
    <property type="protein sequence ID" value="KAF1301925.1"/>
    <property type="molecule type" value="Genomic_DNA"/>
</dbReference>
<proteinExistence type="predicted"/>
<evidence type="ECO:0000256" key="1">
    <source>
        <dbReference type="ARBA" id="ARBA00004241"/>
    </source>
</evidence>
<dbReference type="RefSeq" id="WP_161902904.1">
    <property type="nucleotide sequence ID" value="NZ_MAEL01000054.1"/>
</dbReference>
<keyword evidence="3" id="KW-0812">Transmembrane</keyword>
<organism evidence="4 5">
    <name type="scientific">Candidatus Enterococcus willemsii</name>
    <dbReference type="NCBI Taxonomy" id="1857215"/>
    <lineage>
        <taxon>Bacteria</taxon>
        <taxon>Bacillati</taxon>
        <taxon>Bacillota</taxon>
        <taxon>Bacilli</taxon>
        <taxon>Lactobacillales</taxon>
        <taxon>Enterococcaceae</taxon>
        <taxon>Enterococcus</taxon>
    </lineage>
</organism>
<evidence type="ECO:0000313" key="5">
    <source>
        <dbReference type="Proteomes" id="UP000782705"/>
    </source>
</evidence>
<reference evidence="4 5" key="1">
    <citation type="submission" date="2016-06" db="EMBL/GenBank/DDBJ databases">
        <title>Four novel species of enterococci isolated from chicken manure.</title>
        <authorList>
            <person name="Van Tyne D."/>
        </authorList>
    </citation>
    <scope>NUCLEOTIDE SEQUENCE [LARGE SCALE GENOMIC DNA]</scope>
    <source>
        <strain evidence="4 5">CU12B</strain>
    </source>
</reference>
<evidence type="ECO:0000256" key="3">
    <source>
        <dbReference type="SAM" id="Phobius"/>
    </source>
</evidence>
<keyword evidence="2" id="KW-0178">Competence</keyword>
<dbReference type="Proteomes" id="UP000782705">
    <property type="component" value="Unassembled WGS sequence"/>
</dbReference>